<gene>
    <name evidence="4" type="ORF">XhyaCFBP1156_15790</name>
</gene>
<accession>A0A2S7ESZ7</accession>
<dbReference type="InterPro" id="IPR009594">
    <property type="entry name" value="Tscrpt_reg_HTH_AraC_N"/>
</dbReference>
<name>A0A2S7ESZ7_9XANT</name>
<evidence type="ECO:0000259" key="3">
    <source>
        <dbReference type="PROSITE" id="PS01124"/>
    </source>
</evidence>
<dbReference type="InterPro" id="IPR018060">
    <property type="entry name" value="HTH_AraC"/>
</dbReference>
<dbReference type="PROSITE" id="PS01124">
    <property type="entry name" value="HTH_ARAC_FAMILY_2"/>
    <property type="match status" value="1"/>
</dbReference>
<reference evidence="5" key="1">
    <citation type="submission" date="2016-08" db="EMBL/GenBank/DDBJ databases">
        <authorList>
            <person name="Merda D."/>
            <person name="Briand M."/>
            <person name="Taghouti G."/>
            <person name="Carrere S."/>
            <person name="Gouzy J."/>
            <person name="Portier P."/>
            <person name="Jacques M.-A."/>
            <person name="Fischer-Le Saux M."/>
        </authorList>
    </citation>
    <scope>NUCLEOTIDE SEQUENCE [LARGE SCALE GENOMIC DNA]</scope>
    <source>
        <strain evidence="5">CFBP1156</strain>
    </source>
</reference>
<dbReference type="PANTHER" id="PTHR43436">
    <property type="entry name" value="ARAC-FAMILY TRANSCRIPTIONAL REGULATOR"/>
    <property type="match status" value="1"/>
</dbReference>
<dbReference type="PANTHER" id="PTHR43436:SF1">
    <property type="entry name" value="TRANSCRIPTIONAL REGULATORY PROTEIN"/>
    <property type="match status" value="1"/>
</dbReference>
<dbReference type="OrthoDB" id="34150at2"/>
<dbReference type="GO" id="GO:0043565">
    <property type="term" value="F:sequence-specific DNA binding"/>
    <property type="evidence" value="ECO:0007669"/>
    <property type="project" value="InterPro"/>
</dbReference>
<dbReference type="Proteomes" id="UP000238261">
    <property type="component" value="Unassembled WGS sequence"/>
</dbReference>
<dbReference type="SMART" id="SM00342">
    <property type="entry name" value="HTH_ARAC"/>
    <property type="match status" value="1"/>
</dbReference>
<dbReference type="AlphaFoldDB" id="A0A2S7ESZ7"/>
<evidence type="ECO:0000313" key="4">
    <source>
        <dbReference type="EMBL" id="PPU96231.1"/>
    </source>
</evidence>
<dbReference type="Gene3D" id="1.10.10.60">
    <property type="entry name" value="Homeodomain-like"/>
    <property type="match status" value="2"/>
</dbReference>
<organism evidence="4 5">
    <name type="scientific">Xanthomonas hyacinthi</name>
    <dbReference type="NCBI Taxonomy" id="56455"/>
    <lineage>
        <taxon>Bacteria</taxon>
        <taxon>Pseudomonadati</taxon>
        <taxon>Pseudomonadota</taxon>
        <taxon>Gammaproteobacteria</taxon>
        <taxon>Lysobacterales</taxon>
        <taxon>Lysobacteraceae</taxon>
        <taxon>Xanthomonas</taxon>
    </lineage>
</organism>
<comment type="caution">
    <text evidence="4">The sequence shown here is derived from an EMBL/GenBank/DDBJ whole genome shotgun (WGS) entry which is preliminary data.</text>
</comment>
<evidence type="ECO:0000256" key="1">
    <source>
        <dbReference type="ARBA" id="ARBA00023015"/>
    </source>
</evidence>
<proteinExistence type="predicted"/>
<dbReference type="GO" id="GO:0003700">
    <property type="term" value="F:DNA-binding transcription factor activity"/>
    <property type="evidence" value="ECO:0007669"/>
    <property type="project" value="InterPro"/>
</dbReference>
<dbReference type="RefSeq" id="WP_046980669.1">
    <property type="nucleotide sequence ID" value="NZ_CP043476.1"/>
</dbReference>
<dbReference type="Pfam" id="PF12833">
    <property type="entry name" value="HTH_18"/>
    <property type="match status" value="1"/>
</dbReference>
<evidence type="ECO:0000256" key="2">
    <source>
        <dbReference type="ARBA" id="ARBA00023163"/>
    </source>
</evidence>
<evidence type="ECO:0000313" key="5">
    <source>
        <dbReference type="Proteomes" id="UP000238261"/>
    </source>
</evidence>
<dbReference type="Pfam" id="PF06719">
    <property type="entry name" value="AraC_N"/>
    <property type="match status" value="1"/>
</dbReference>
<feature type="domain" description="HTH araC/xylS-type" evidence="3">
    <location>
        <begin position="204"/>
        <end position="302"/>
    </location>
</feature>
<keyword evidence="2" id="KW-0804">Transcription</keyword>
<dbReference type="InterPro" id="IPR009057">
    <property type="entry name" value="Homeodomain-like_sf"/>
</dbReference>
<keyword evidence="5" id="KW-1185">Reference proteome</keyword>
<sequence length="318" mass="33826">MTPPPSTNPSVAPAVAAALAELSARIARSTASGDGAHATALAPLQLMRISAPTPCMPTLYEPRLCVVVQGSKTATLGAHHYRYDPLHYLVVSMTLPMLGQVIQASPAKPYLCLRLDIDPTCIAGLLLDSADSGGVAGEAAYAAQVTAPLLDAVLRLMRLLDTPGDLPVLAPMAIREIFYRVLQGDLGGHLRALARNDGQPQRIAQAVALLRERYLDPLRIETLARNVHMSVSALHHGFKAATAMSPLQYQKQLRLHEARRLMLLEGLAAAAAAHRVGYESPSQFSREYKRLFGASPRAEVAQVRGEAALTLSAAGAAG</sequence>
<dbReference type="EMBL" id="MDEG01000017">
    <property type="protein sequence ID" value="PPU96231.1"/>
    <property type="molecule type" value="Genomic_DNA"/>
</dbReference>
<protein>
    <submittedName>
        <fullName evidence="4">AraC family transcriptional regulator</fullName>
    </submittedName>
</protein>
<dbReference type="SUPFAM" id="SSF46689">
    <property type="entry name" value="Homeodomain-like"/>
    <property type="match status" value="2"/>
</dbReference>
<keyword evidence="1" id="KW-0805">Transcription regulation</keyword>